<dbReference type="EMBL" id="JADGJH010006304">
    <property type="protein sequence ID" value="KAJ3077567.1"/>
    <property type="molecule type" value="Genomic_DNA"/>
</dbReference>
<feature type="non-terminal residue" evidence="1">
    <location>
        <position position="193"/>
    </location>
</feature>
<keyword evidence="2" id="KW-1185">Reference proteome</keyword>
<evidence type="ECO:0008006" key="3">
    <source>
        <dbReference type="Google" id="ProtNLM"/>
    </source>
</evidence>
<dbReference type="Gene3D" id="1.10.510.10">
    <property type="entry name" value="Transferase(Phosphotransferase) domain 1"/>
    <property type="match status" value="1"/>
</dbReference>
<dbReference type="SUPFAM" id="SSF56112">
    <property type="entry name" value="Protein kinase-like (PK-like)"/>
    <property type="match status" value="1"/>
</dbReference>
<reference evidence="1" key="1">
    <citation type="submission" date="2020-05" db="EMBL/GenBank/DDBJ databases">
        <title>Phylogenomic resolution of chytrid fungi.</title>
        <authorList>
            <person name="Stajich J.E."/>
            <person name="Amses K."/>
            <person name="Simmons R."/>
            <person name="Seto K."/>
            <person name="Myers J."/>
            <person name="Bonds A."/>
            <person name="Quandt C.A."/>
            <person name="Barry K."/>
            <person name="Liu P."/>
            <person name="Grigoriev I."/>
            <person name="Longcore J.E."/>
            <person name="James T.Y."/>
        </authorList>
    </citation>
    <scope>NUCLEOTIDE SEQUENCE</scope>
    <source>
        <strain evidence="1">JEL0513</strain>
    </source>
</reference>
<name>A0AAD5SKN8_9FUNG</name>
<gene>
    <name evidence="1" type="ORF">HK100_010988</name>
</gene>
<evidence type="ECO:0000313" key="1">
    <source>
        <dbReference type="EMBL" id="KAJ3077567.1"/>
    </source>
</evidence>
<proteinExistence type="predicted"/>
<dbReference type="Proteomes" id="UP001211907">
    <property type="component" value="Unassembled WGS sequence"/>
</dbReference>
<organism evidence="1 2">
    <name type="scientific">Physocladia obscura</name>
    <dbReference type="NCBI Taxonomy" id="109957"/>
    <lineage>
        <taxon>Eukaryota</taxon>
        <taxon>Fungi</taxon>
        <taxon>Fungi incertae sedis</taxon>
        <taxon>Chytridiomycota</taxon>
        <taxon>Chytridiomycota incertae sedis</taxon>
        <taxon>Chytridiomycetes</taxon>
        <taxon>Chytridiales</taxon>
        <taxon>Chytriomycetaceae</taxon>
        <taxon>Physocladia</taxon>
    </lineage>
</organism>
<sequence length="193" mass="21089">MINQDAFFGTGTYDQVFKVKCQNGATAALKIVPEHLSLAEAESNTLQAAKNTGDVVTVLQPHAEINNGGGGAFVIAPVGKPVEQATLSKARIFDITEVLFKLHSAGFLHADPCLSNLIFDDKKFLWIDFMFSASTLKSGWITDAPILSQSILGQPNNSNLPDEIVRLISEYGSEKTLESCKQLAEELWKEYLN</sequence>
<comment type="caution">
    <text evidence="1">The sequence shown here is derived from an EMBL/GenBank/DDBJ whole genome shotgun (WGS) entry which is preliminary data.</text>
</comment>
<accession>A0AAD5SKN8</accession>
<dbReference type="AlphaFoldDB" id="A0AAD5SKN8"/>
<dbReference type="InterPro" id="IPR011009">
    <property type="entry name" value="Kinase-like_dom_sf"/>
</dbReference>
<protein>
    <recommendedName>
        <fullName evidence="3">Protein kinase domain-containing protein</fullName>
    </recommendedName>
</protein>
<evidence type="ECO:0000313" key="2">
    <source>
        <dbReference type="Proteomes" id="UP001211907"/>
    </source>
</evidence>